<evidence type="ECO:0000313" key="2">
    <source>
        <dbReference type="EMBL" id="PON65607.1"/>
    </source>
</evidence>
<proteinExistence type="predicted"/>
<evidence type="ECO:0000256" key="1">
    <source>
        <dbReference type="SAM" id="MobiDB-lite"/>
    </source>
</evidence>
<name>A0A2P5CX56_PARAD</name>
<dbReference type="AlphaFoldDB" id="A0A2P5CX56"/>
<feature type="region of interest" description="Disordered" evidence="1">
    <location>
        <begin position="41"/>
        <end position="61"/>
    </location>
</feature>
<evidence type="ECO:0000313" key="3">
    <source>
        <dbReference type="Proteomes" id="UP000237105"/>
    </source>
</evidence>
<sequence>MEIPSKDKMGTYSRFGEKDMLAAICIQGWWEVRILCGENPGFLESSDDEMSSNGEEDLSTAVNSVAAEDQWEDESLEGLKCLMEMVGSNEVSFQARDETHSNDTND</sequence>
<reference evidence="3" key="1">
    <citation type="submission" date="2016-06" db="EMBL/GenBank/DDBJ databases">
        <title>Parallel loss of symbiosis genes in relatives of nitrogen-fixing non-legume Parasponia.</title>
        <authorList>
            <person name="Van Velzen R."/>
            <person name="Holmer R."/>
            <person name="Bu F."/>
            <person name="Rutten L."/>
            <person name="Van Zeijl A."/>
            <person name="Liu W."/>
            <person name="Santuari L."/>
            <person name="Cao Q."/>
            <person name="Sharma T."/>
            <person name="Shen D."/>
            <person name="Roswanjaya Y."/>
            <person name="Wardhani T."/>
            <person name="Kalhor M.S."/>
            <person name="Jansen J."/>
            <person name="Van den Hoogen J."/>
            <person name="Gungor B."/>
            <person name="Hartog M."/>
            <person name="Hontelez J."/>
            <person name="Verver J."/>
            <person name="Yang W.-C."/>
            <person name="Schijlen E."/>
            <person name="Repin R."/>
            <person name="Schilthuizen M."/>
            <person name="Schranz E."/>
            <person name="Heidstra R."/>
            <person name="Miyata K."/>
            <person name="Fedorova E."/>
            <person name="Kohlen W."/>
            <person name="Bisseling T."/>
            <person name="Smit S."/>
            <person name="Geurts R."/>
        </authorList>
    </citation>
    <scope>NUCLEOTIDE SEQUENCE [LARGE SCALE GENOMIC DNA]</scope>
    <source>
        <strain evidence="3">cv. WU1-14</strain>
    </source>
</reference>
<dbReference type="EMBL" id="JXTB01000086">
    <property type="protein sequence ID" value="PON65607.1"/>
    <property type="molecule type" value="Genomic_DNA"/>
</dbReference>
<dbReference type="Proteomes" id="UP000237105">
    <property type="component" value="Unassembled WGS sequence"/>
</dbReference>
<protein>
    <submittedName>
        <fullName evidence="2">Uncharacterized protein</fullName>
    </submittedName>
</protein>
<feature type="compositionally biased region" description="Acidic residues" evidence="1">
    <location>
        <begin position="45"/>
        <end position="58"/>
    </location>
</feature>
<keyword evidence="3" id="KW-1185">Reference proteome</keyword>
<accession>A0A2P5CX56</accession>
<comment type="caution">
    <text evidence="2">The sequence shown here is derived from an EMBL/GenBank/DDBJ whole genome shotgun (WGS) entry which is preliminary data.</text>
</comment>
<dbReference type="OrthoDB" id="10386632at2759"/>
<organism evidence="2 3">
    <name type="scientific">Parasponia andersonii</name>
    <name type="common">Sponia andersonii</name>
    <dbReference type="NCBI Taxonomy" id="3476"/>
    <lineage>
        <taxon>Eukaryota</taxon>
        <taxon>Viridiplantae</taxon>
        <taxon>Streptophyta</taxon>
        <taxon>Embryophyta</taxon>
        <taxon>Tracheophyta</taxon>
        <taxon>Spermatophyta</taxon>
        <taxon>Magnoliopsida</taxon>
        <taxon>eudicotyledons</taxon>
        <taxon>Gunneridae</taxon>
        <taxon>Pentapetalae</taxon>
        <taxon>rosids</taxon>
        <taxon>fabids</taxon>
        <taxon>Rosales</taxon>
        <taxon>Cannabaceae</taxon>
        <taxon>Parasponia</taxon>
    </lineage>
</organism>
<gene>
    <name evidence="2" type="ORF">PanWU01x14_116190</name>
</gene>